<evidence type="ECO:0000313" key="3">
    <source>
        <dbReference type="Proteomes" id="UP000053593"/>
    </source>
</evidence>
<reference evidence="2 3" key="1">
    <citation type="submission" date="2014-04" db="EMBL/GenBank/DDBJ databases">
        <title>Evolutionary Origins and Diversification of the Mycorrhizal Mutualists.</title>
        <authorList>
            <consortium name="DOE Joint Genome Institute"/>
            <consortium name="Mycorrhizal Genomics Consortium"/>
            <person name="Kohler A."/>
            <person name="Kuo A."/>
            <person name="Nagy L.G."/>
            <person name="Floudas D."/>
            <person name="Copeland A."/>
            <person name="Barry K.W."/>
            <person name="Cichocki N."/>
            <person name="Veneault-Fourrey C."/>
            <person name="LaButti K."/>
            <person name="Lindquist E.A."/>
            <person name="Lipzen A."/>
            <person name="Lundell T."/>
            <person name="Morin E."/>
            <person name="Murat C."/>
            <person name="Riley R."/>
            <person name="Ohm R."/>
            <person name="Sun H."/>
            <person name="Tunlid A."/>
            <person name="Henrissat B."/>
            <person name="Grigoriev I.V."/>
            <person name="Hibbett D.S."/>
            <person name="Martin F."/>
        </authorList>
    </citation>
    <scope>NUCLEOTIDE SEQUENCE [LARGE SCALE GENOMIC DNA]</scope>
    <source>
        <strain evidence="2 3">FD-317 M1</strain>
    </source>
</reference>
<feature type="domain" description="AHC1-like C2H2 zinc-finger" evidence="1">
    <location>
        <begin position="126"/>
        <end position="166"/>
    </location>
</feature>
<protein>
    <recommendedName>
        <fullName evidence="1">AHC1-like C2H2 zinc-finger domain-containing protein</fullName>
    </recommendedName>
</protein>
<dbReference type="AlphaFoldDB" id="A0A0D0C6P4"/>
<accession>A0A0D0C6P4</accession>
<evidence type="ECO:0000259" key="1">
    <source>
        <dbReference type="Pfam" id="PF25909"/>
    </source>
</evidence>
<dbReference type="InterPro" id="IPR058706">
    <property type="entry name" value="zf-C2H2_AHC1-like"/>
</dbReference>
<organism evidence="2 3">
    <name type="scientific">Collybiopsis luxurians FD-317 M1</name>
    <dbReference type="NCBI Taxonomy" id="944289"/>
    <lineage>
        <taxon>Eukaryota</taxon>
        <taxon>Fungi</taxon>
        <taxon>Dikarya</taxon>
        <taxon>Basidiomycota</taxon>
        <taxon>Agaricomycotina</taxon>
        <taxon>Agaricomycetes</taxon>
        <taxon>Agaricomycetidae</taxon>
        <taxon>Agaricales</taxon>
        <taxon>Marasmiineae</taxon>
        <taxon>Omphalotaceae</taxon>
        <taxon>Collybiopsis</taxon>
        <taxon>Collybiopsis luxurians</taxon>
    </lineage>
</organism>
<dbReference type="EMBL" id="KN834763">
    <property type="protein sequence ID" value="KIK63836.1"/>
    <property type="molecule type" value="Genomic_DNA"/>
</dbReference>
<sequence>MLPNKRIKLDTADSQKNDIIISEIDIELGLRKRLAQTLESRIAWASLLLQSLQSEAEYSNQVPFKDVALSTLSALESPSDILFARDIPLPPQSVASKGRLPPKEKPITRSQKSKFLYLRSQDSSQIFFLRCCICNQSTFSSLQGLYNHARLLHDKEWGSHEECVKSCAVLQQDPDAELDLEAGVDVGRGMMLPGVKSLFQMAVEGTRDEHPTPEANEGGEVVERSVLLTKTLGLHSDSPALAQFLGKEAKRKGIKVWDDSTPIDIDSLDNAPSVAKLRWKKHRMYRSNPKFDEQVVTNEQGSRVAAAGPSSAGPSSIIASSRFHISCRVTVADSSLFIPEGCNSKNSVTILHL</sequence>
<dbReference type="Proteomes" id="UP000053593">
    <property type="component" value="Unassembled WGS sequence"/>
</dbReference>
<dbReference type="Pfam" id="PF25909">
    <property type="entry name" value="zf-C2H2_AHC1"/>
    <property type="match status" value="1"/>
</dbReference>
<dbReference type="HOGENOM" id="CLU_850167_0_0_1"/>
<proteinExistence type="predicted"/>
<gene>
    <name evidence="2" type="ORF">GYMLUDRAFT_162417</name>
</gene>
<evidence type="ECO:0000313" key="2">
    <source>
        <dbReference type="EMBL" id="KIK63836.1"/>
    </source>
</evidence>
<dbReference type="OrthoDB" id="1741717at2759"/>
<name>A0A0D0C6P4_9AGAR</name>
<keyword evidence="3" id="KW-1185">Reference proteome</keyword>